<dbReference type="Gene3D" id="2.60.40.3780">
    <property type="match status" value="1"/>
</dbReference>
<dbReference type="AlphaFoldDB" id="A0A6P2BY40"/>
<evidence type="ECO:0000256" key="2">
    <source>
        <dbReference type="ARBA" id="ARBA00022679"/>
    </source>
</evidence>
<dbReference type="OrthoDB" id="5242354at2"/>
<dbReference type="PROSITE" id="PS52029">
    <property type="entry name" value="LD_TPASE"/>
    <property type="match status" value="1"/>
</dbReference>
<keyword evidence="3 7" id="KW-0133">Cell shape</keyword>
<evidence type="ECO:0000256" key="3">
    <source>
        <dbReference type="ARBA" id="ARBA00022960"/>
    </source>
</evidence>
<dbReference type="EMBL" id="RPFW01000003">
    <property type="protein sequence ID" value="TVZ03984.1"/>
    <property type="molecule type" value="Genomic_DNA"/>
</dbReference>
<dbReference type="Pfam" id="PF17964">
    <property type="entry name" value="Big_10"/>
    <property type="match status" value="1"/>
</dbReference>
<keyword evidence="2" id="KW-0808">Transferase</keyword>
<dbReference type="Gene3D" id="2.60.40.3710">
    <property type="match status" value="1"/>
</dbReference>
<accession>A0A6P2BY40</accession>
<keyword evidence="6 7" id="KW-0961">Cell wall biogenesis/degradation</keyword>
<dbReference type="GO" id="GO:0016746">
    <property type="term" value="F:acyltransferase activity"/>
    <property type="evidence" value="ECO:0007669"/>
    <property type="project" value="UniProtKB-KW"/>
</dbReference>
<evidence type="ECO:0000256" key="8">
    <source>
        <dbReference type="SAM" id="MobiDB-lite"/>
    </source>
</evidence>
<dbReference type="Proteomes" id="UP000460272">
    <property type="component" value="Unassembled WGS sequence"/>
</dbReference>
<feature type="region of interest" description="Disordered" evidence="8">
    <location>
        <begin position="1"/>
        <end position="23"/>
    </location>
</feature>
<organism evidence="10 11">
    <name type="scientific">Trebonia kvetii</name>
    <dbReference type="NCBI Taxonomy" id="2480626"/>
    <lineage>
        <taxon>Bacteria</taxon>
        <taxon>Bacillati</taxon>
        <taxon>Actinomycetota</taxon>
        <taxon>Actinomycetes</taxon>
        <taxon>Streptosporangiales</taxon>
        <taxon>Treboniaceae</taxon>
        <taxon>Trebonia</taxon>
    </lineage>
</organism>
<dbReference type="Pfam" id="PF03734">
    <property type="entry name" value="YkuD"/>
    <property type="match status" value="1"/>
</dbReference>
<feature type="domain" description="L,D-TPase catalytic" evidence="9">
    <location>
        <begin position="294"/>
        <end position="416"/>
    </location>
</feature>
<dbReference type="PANTHER" id="PTHR30582">
    <property type="entry name" value="L,D-TRANSPEPTIDASE"/>
    <property type="match status" value="1"/>
</dbReference>
<evidence type="ECO:0000313" key="11">
    <source>
        <dbReference type="Proteomes" id="UP000460272"/>
    </source>
</evidence>
<protein>
    <recommendedName>
        <fullName evidence="9">L,D-TPase catalytic domain-containing protein</fullName>
    </recommendedName>
</protein>
<dbReference type="GO" id="GO:0005576">
    <property type="term" value="C:extracellular region"/>
    <property type="evidence" value="ECO:0007669"/>
    <property type="project" value="TreeGrafter"/>
</dbReference>
<dbReference type="CDD" id="cd13432">
    <property type="entry name" value="LDT_IgD_like_2"/>
    <property type="match status" value="1"/>
</dbReference>
<comment type="pathway">
    <text evidence="1 7">Cell wall biogenesis; peptidoglycan biosynthesis.</text>
</comment>
<reference evidence="10 11" key="1">
    <citation type="submission" date="2018-11" db="EMBL/GenBank/DDBJ databases">
        <title>Trebonia kvetii gen.nov., sp.nov., a novel acidophilic actinobacterium, and proposal of the new actinobacterial family Treboniaceae fam. nov.</title>
        <authorList>
            <person name="Rapoport D."/>
            <person name="Sagova-Mareckova M."/>
            <person name="Sedlacek I."/>
            <person name="Provaznik J."/>
            <person name="Kralova S."/>
            <person name="Pavlinic D."/>
            <person name="Benes V."/>
            <person name="Kopecky J."/>
        </authorList>
    </citation>
    <scope>NUCLEOTIDE SEQUENCE [LARGE SCALE GENOMIC DNA]</scope>
    <source>
        <strain evidence="10 11">15Tr583</strain>
    </source>
</reference>
<dbReference type="GO" id="GO:0008360">
    <property type="term" value="P:regulation of cell shape"/>
    <property type="evidence" value="ECO:0007669"/>
    <property type="project" value="UniProtKB-UniRule"/>
</dbReference>
<gene>
    <name evidence="10" type="ORF">EAS64_16305</name>
</gene>
<dbReference type="GO" id="GO:0018104">
    <property type="term" value="P:peptidoglycan-protein cross-linking"/>
    <property type="evidence" value="ECO:0007669"/>
    <property type="project" value="TreeGrafter"/>
</dbReference>
<dbReference type="InterPro" id="IPR038063">
    <property type="entry name" value="Transpep_catalytic_dom"/>
</dbReference>
<evidence type="ECO:0000256" key="4">
    <source>
        <dbReference type="ARBA" id="ARBA00022984"/>
    </source>
</evidence>
<dbReference type="InterPro" id="IPR041280">
    <property type="entry name" value="Big_10"/>
</dbReference>
<evidence type="ECO:0000256" key="7">
    <source>
        <dbReference type="PROSITE-ProRule" id="PRU01373"/>
    </source>
</evidence>
<dbReference type="GO" id="GO:0071972">
    <property type="term" value="F:peptidoglycan L,D-transpeptidase activity"/>
    <property type="evidence" value="ECO:0007669"/>
    <property type="project" value="TreeGrafter"/>
</dbReference>
<dbReference type="InterPro" id="IPR050979">
    <property type="entry name" value="LD-transpeptidase"/>
</dbReference>
<evidence type="ECO:0000256" key="1">
    <source>
        <dbReference type="ARBA" id="ARBA00004752"/>
    </source>
</evidence>
<dbReference type="UniPathway" id="UPA00219"/>
<name>A0A6P2BY40_9ACTN</name>
<dbReference type="CDD" id="cd16913">
    <property type="entry name" value="YkuD_like"/>
    <property type="match status" value="1"/>
</dbReference>
<feature type="active site" description="Nucleophile" evidence="7">
    <location>
        <position position="392"/>
    </location>
</feature>
<dbReference type="Gene3D" id="2.40.440.10">
    <property type="entry name" value="L,D-transpeptidase catalytic domain-like"/>
    <property type="match status" value="1"/>
</dbReference>
<keyword evidence="5" id="KW-0012">Acyltransferase</keyword>
<sequence>MPRTGSKLANRRGPCHTSDNVSDDAIDALPRTGFVARREGRSASVNVCRAASRRAPRFAAAALTAAAALLLTACQGSTPTATKLNPTAVASKSATQVTKYLQISPAPGTKNASPGDGITVTATHGGKLTGVSVKTTSEHAVTGKLSAAGTSWHTSYALPTGSSYTVTAKGTDSSGHPVTATSKFTTLTPATAFHTQIFEGAGATYGVGMPIMLSFDHPITNKAAVERALTLTTSNPVTGAWYWDGDQQLDFRPRDYWPANTTVSFTSHLDGVEGAPGVYGIHDLSQTFSIGQSVIAVANTASHRTQIYIDGQLKYNWPISTGRETMPTPDGTYLSVEKANPVRMIGGGKKGSPGYYNELVNWAVRFTYSGDYYHSAPWSVVNQGTSNVSHGCVNLAPEDAQIYYNLAIPGNPITITSSSKAGKWDDGWTQWFLSWSQYLAGSATHMAVHAGPHGSSFVKPSSLPADTAQAPLGTSVAGNFNAA</sequence>
<dbReference type="SUPFAM" id="SSF141523">
    <property type="entry name" value="L,D-transpeptidase catalytic domain-like"/>
    <property type="match status" value="1"/>
</dbReference>
<evidence type="ECO:0000256" key="5">
    <source>
        <dbReference type="ARBA" id="ARBA00023315"/>
    </source>
</evidence>
<evidence type="ECO:0000259" key="9">
    <source>
        <dbReference type="PROSITE" id="PS52029"/>
    </source>
</evidence>
<evidence type="ECO:0000313" key="10">
    <source>
        <dbReference type="EMBL" id="TVZ03984.1"/>
    </source>
</evidence>
<feature type="active site" description="Proton donor/acceptor" evidence="7">
    <location>
        <position position="374"/>
    </location>
</feature>
<dbReference type="GO" id="GO:0071555">
    <property type="term" value="P:cell wall organization"/>
    <property type="evidence" value="ECO:0007669"/>
    <property type="project" value="UniProtKB-UniRule"/>
</dbReference>
<comment type="caution">
    <text evidence="10">The sequence shown here is derived from an EMBL/GenBank/DDBJ whole genome shotgun (WGS) entry which is preliminary data.</text>
</comment>
<keyword evidence="11" id="KW-1185">Reference proteome</keyword>
<dbReference type="InterPro" id="IPR005490">
    <property type="entry name" value="LD_TPept_cat_dom"/>
</dbReference>
<dbReference type="PANTHER" id="PTHR30582:SF2">
    <property type="entry name" value="L,D-TRANSPEPTIDASE YCIB-RELATED"/>
    <property type="match status" value="1"/>
</dbReference>
<evidence type="ECO:0000256" key="6">
    <source>
        <dbReference type="ARBA" id="ARBA00023316"/>
    </source>
</evidence>
<keyword evidence="4 7" id="KW-0573">Peptidoglycan synthesis</keyword>
<proteinExistence type="predicted"/>